<dbReference type="AlphaFoldDB" id="C6M8U7"/>
<evidence type="ECO:0000313" key="1">
    <source>
        <dbReference type="EMBL" id="EET43282.1"/>
    </source>
</evidence>
<dbReference type="EMBL" id="ACKO02000023">
    <property type="protein sequence ID" value="EET43282.1"/>
    <property type="molecule type" value="Genomic_DNA"/>
</dbReference>
<reference evidence="1" key="1">
    <citation type="submission" date="2009-07" db="EMBL/GenBank/DDBJ databases">
        <authorList>
            <person name="Weinstock G."/>
            <person name="Sodergren E."/>
            <person name="Clifton S."/>
            <person name="Fulton L."/>
            <person name="Fulton B."/>
            <person name="Courtney L."/>
            <person name="Fronick C."/>
            <person name="Harrison M."/>
            <person name="Strong C."/>
            <person name="Farmer C."/>
            <person name="Delahaunty K."/>
            <person name="Markovic C."/>
            <person name="Hall O."/>
            <person name="Minx P."/>
            <person name="Tomlinson C."/>
            <person name="Mitreva M."/>
            <person name="Nelson J."/>
            <person name="Hou S."/>
            <person name="Wollam A."/>
            <person name="Pepin K.H."/>
            <person name="Johnson M."/>
            <person name="Bhonagiri V."/>
            <person name="Nash W.E."/>
            <person name="Warren W."/>
            <person name="Chinwalla A."/>
            <person name="Mardis E.R."/>
            <person name="Wilson R.K."/>
        </authorList>
    </citation>
    <scope>NUCLEOTIDE SEQUENCE [LARGE SCALE GENOMIC DNA]</scope>
    <source>
        <strain evidence="1">ATCC 29256</strain>
    </source>
</reference>
<sequence>MIQTTFVIKRAWRYLSDIGGRFVQQNEHNVGRGNGCLAL</sequence>
<organism evidence="1 2">
    <name type="scientific">Neisseria sicca ATCC 29256</name>
    <dbReference type="NCBI Taxonomy" id="547045"/>
    <lineage>
        <taxon>Bacteria</taxon>
        <taxon>Pseudomonadati</taxon>
        <taxon>Pseudomonadota</taxon>
        <taxon>Betaproteobacteria</taxon>
        <taxon>Neisseriales</taxon>
        <taxon>Neisseriaceae</taxon>
        <taxon>Neisseria</taxon>
    </lineage>
</organism>
<evidence type="ECO:0000313" key="2">
    <source>
        <dbReference type="Proteomes" id="UP000005365"/>
    </source>
</evidence>
<keyword evidence="2" id="KW-1185">Reference proteome</keyword>
<proteinExistence type="predicted"/>
<gene>
    <name evidence="1" type="ORF">NEISICOT_02972</name>
</gene>
<accession>C6M8U7</accession>
<dbReference type="Proteomes" id="UP000005365">
    <property type="component" value="Unassembled WGS sequence"/>
</dbReference>
<comment type="caution">
    <text evidence="1">The sequence shown here is derived from an EMBL/GenBank/DDBJ whole genome shotgun (WGS) entry which is preliminary data.</text>
</comment>
<name>C6M8U7_NEISI</name>
<protein>
    <submittedName>
        <fullName evidence="1">Uncharacterized protein</fullName>
    </submittedName>
</protein>